<dbReference type="InterPro" id="IPR000182">
    <property type="entry name" value="GNAT_dom"/>
</dbReference>
<sequence length="188" mass="20145">MSTDAVVVDQARRADLPELAAVAAATFPLACPPSSTPENIAAFIAENLSEERFGGYLGDPERVLLVARDGAAHARSGNTGAITGYAMMIRGVPDDDDVQRAVNLRPAIELSKIYVLPDQHGAGAATALMTEALQRAATLGFSSVWLGVNQKNERAQRFYRKHGFTVNGTKTFRLGAGIENDYVMVRPV</sequence>
<dbReference type="Gene3D" id="3.40.630.30">
    <property type="match status" value="1"/>
</dbReference>
<keyword evidence="2" id="KW-0012">Acyltransferase</keyword>
<dbReference type="OrthoDB" id="143110at2"/>
<dbReference type="Proteomes" id="UP000195331">
    <property type="component" value="Chromosome"/>
</dbReference>
<dbReference type="GO" id="GO:0016747">
    <property type="term" value="F:acyltransferase activity, transferring groups other than amino-acyl groups"/>
    <property type="evidence" value="ECO:0007669"/>
    <property type="project" value="InterPro"/>
</dbReference>
<dbReference type="PROSITE" id="PS51186">
    <property type="entry name" value="GNAT"/>
    <property type="match status" value="1"/>
</dbReference>
<dbReference type="InterPro" id="IPR016181">
    <property type="entry name" value="Acyl_CoA_acyltransferase"/>
</dbReference>
<keyword evidence="1 4" id="KW-0808">Transferase</keyword>
<dbReference type="PANTHER" id="PTHR43877">
    <property type="entry name" value="AMINOALKYLPHOSPHONATE N-ACETYLTRANSFERASE-RELATED-RELATED"/>
    <property type="match status" value="1"/>
</dbReference>
<dbReference type="Pfam" id="PF00583">
    <property type="entry name" value="Acetyltransf_1"/>
    <property type="match status" value="1"/>
</dbReference>
<feature type="domain" description="N-acetyltransferase" evidence="3">
    <location>
        <begin position="6"/>
        <end position="188"/>
    </location>
</feature>
<dbReference type="SUPFAM" id="SSF55729">
    <property type="entry name" value="Acyl-CoA N-acyltransferases (Nat)"/>
    <property type="match status" value="1"/>
</dbReference>
<evidence type="ECO:0000259" key="3">
    <source>
        <dbReference type="PROSITE" id="PS51186"/>
    </source>
</evidence>
<dbReference type="EMBL" id="CP020809">
    <property type="protein sequence ID" value="ART70709.1"/>
    <property type="molecule type" value="Genomic_DNA"/>
</dbReference>
<dbReference type="KEGG" id="mdx:BTO20_21160"/>
<reference evidence="4 5" key="1">
    <citation type="submission" date="2017-04" db="EMBL/GenBank/DDBJ databases">
        <title>Whole Genome Sequence of 1,4-Dioxane Degrading Bacterium Mycobacterium dioxanotrophicus PH-06.</title>
        <authorList>
            <person name="He Y."/>
        </authorList>
    </citation>
    <scope>NUCLEOTIDE SEQUENCE [LARGE SCALE GENOMIC DNA]</scope>
    <source>
        <strain evidence="4 5">PH-06</strain>
    </source>
</reference>
<organism evidence="4 5">
    <name type="scientific">Mycobacterium dioxanotrophicus</name>
    <dbReference type="NCBI Taxonomy" id="482462"/>
    <lineage>
        <taxon>Bacteria</taxon>
        <taxon>Bacillati</taxon>
        <taxon>Actinomycetota</taxon>
        <taxon>Actinomycetes</taxon>
        <taxon>Mycobacteriales</taxon>
        <taxon>Mycobacteriaceae</taxon>
        <taxon>Mycobacterium</taxon>
    </lineage>
</organism>
<evidence type="ECO:0000256" key="1">
    <source>
        <dbReference type="ARBA" id="ARBA00022679"/>
    </source>
</evidence>
<evidence type="ECO:0000313" key="5">
    <source>
        <dbReference type="Proteomes" id="UP000195331"/>
    </source>
</evidence>
<evidence type="ECO:0000256" key="2">
    <source>
        <dbReference type="ARBA" id="ARBA00023315"/>
    </source>
</evidence>
<dbReference type="RefSeq" id="WP_087078143.1">
    <property type="nucleotide sequence ID" value="NZ_CP020809.1"/>
</dbReference>
<dbReference type="AlphaFoldDB" id="A0A1Y0C672"/>
<gene>
    <name evidence="4" type="ORF">BTO20_21160</name>
</gene>
<keyword evidence="5" id="KW-1185">Reference proteome</keyword>
<evidence type="ECO:0000313" key="4">
    <source>
        <dbReference type="EMBL" id="ART70709.1"/>
    </source>
</evidence>
<proteinExistence type="predicted"/>
<dbReference type="InterPro" id="IPR050832">
    <property type="entry name" value="Bact_Acetyltransf"/>
</dbReference>
<accession>A0A1Y0C672</accession>
<protein>
    <submittedName>
        <fullName evidence="4">GNAT family N-acetyltransferase</fullName>
    </submittedName>
</protein>
<dbReference type="CDD" id="cd04301">
    <property type="entry name" value="NAT_SF"/>
    <property type="match status" value="1"/>
</dbReference>
<name>A0A1Y0C672_9MYCO</name>